<dbReference type="InterPro" id="IPR036397">
    <property type="entry name" value="RNaseH_sf"/>
</dbReference>
<dbReference type="GO" id="GO:0015074">
    <property type="term" value="P:DNA integration"/>
    <property type="evidence" value="ECO:0007669"/>
    <property type="project" value="InterPro"/>
</dbReference>
<protein>
    <recommendedName>
        <fullName evidence="1">Transposase Tc1-like domain-containing protein</fullName>
    </recommendedName>
</protein>
<reference evidence="3" key="1">
    <citation type="journal article" date="2018" name="PLoS ONE">
        <title>Chinook salmon (Oncorhynchus tshawytscha) genome and transcriptome.</title>
        <authorList>
            <person name="Christensen K.A."/>
            <person name="Leong J.S."/>
            <person name="Sakhrani D."/>
            <person name="Biagi C.A."/>
            <person name="Minkley D.R."/>
            <person name="Withler R.E."/>
            <person name="Rondeau E.B."/>
            <person name="Koop B.F."/>
            <person name="Devlin R.H."/>
        </authorList>
    </citation>
    <scope>NUCLEOTIDE SEQUENCE [LARGE SCALE GENOMIC DNA]</scope>
</reference>
<organism evidence="2 3">
    <name type="scientific">Oncorhynchus tshawytscha</name>
    <name type="common">Chinook salmon</name>
    <name type="synonym">Salmo tshawytscha</name>
    <dbReference type="NCBI Taxonomy" id="74940"/>
    <lineage>
        <taxon>Eukaryota</taxon>
        <taxon>Metazoa</taxon>
        <taxon>Chordata</taxon>
        <taxon>Craniata</taxon>
        <taxon>Vertebrata</taxon>
        <taxon>Euteleostomi</taxon>
        <taxon>Actinopterygii</taxon>
        <taxon>Neopterygii</taxon>
        <taxon>Teleostei</taxon>
        <taxon>Protacanthopterygii</taxon>
        <taxon>Salmoniformes</taxon>
        <taxon>Salmonidae</taxon>
        <taxon>Salmoninae</taxon>
        <taxon>Oncorhynchus</taxon>
    </lineage>
</organism>
<evidence type="ECO:0000313" key="2">
    <source>
        <dbReference type="Ensembl" id="ENSOTSP00005126750.1"/>
    </source>
</evidence>
<dbReference type="GO" id="GO:0003677">
    <property type="term" value="F:DNA binding"/>
    <property type="evidence" value="ECO:0007669"/>
    <property type="project" value="InterPro"/>
</dbReference>
<dbReference type="Ensembl" id="ENSOTST00005116696.1">
    <property type="protein sequence ID" value="ENSOTSP00005112605.1"/>
    <property type="gene ID" value="ENSOTSG00005054702.1"/>
</dbReference>
<dbReference type="InterPro" id="IPR002492">
    <property type="entry name" value="Transposase_Tc1-like"/>
</dbReference>
<evidence type="ECO:0000259" key="1">
    <source>
        <dbReference type="Pfam" id="PF01498"/>
    </source>
</evidence>
<name>A0AAZ3QEJ1_ONCTS</name>
<evidence type="ECO:0000313" key="3">
    <source>
        <dbReference type="Proteomes" id="UP000694402"/>
    </source>
</evidence>
<feature type="domain" description="Transposase Tc1-like" evidence="1">
    <location>
        <begin position="3"/>
        <end position="69"/>
    </location>
</feature>
<accession>A0AAZ3QEJ1</accession>
<proteinExistence type="predicted"/>
<sequence>MLSEFKKNPTVSAKDLQKSMEHANISVDESTIRKTLNKDGVHGRTSRKKPLLSKKNIAVRLKFTKVHLDVPHRYLQNILCTDETTVELFGRNTTLCVEKKRHSTPTSKHHLNCKVWWREHHGLELLFCLRAWTACYHRWKNEFPSLSRHFAGECKAICSPFKAQQKLDDATGQRPKTQK</sequence>
<dbReference type="Ensembl" id="ENSOTST00005116106.1">
    <property type="protein sequence ID" value="ENSOTSP00005126750.1"/>
    <property type="gene ID" value="ENSOTSG00005054702.1"/>
</dbReference>
<keyword evidence="3" id="KW-1185">Reference proteome</keyword>
<reference evidence="2" key="2">
    <citation type="submission" date="2025-05" db="UniProtKB">
        <authorList>
            <consortium name="Ensembl"/>
        </authorList>
    </citation>
    <scope>IDENTIFICATION</scope>
</reference>
<dbReference type="Pfam" id="PF01498">
    <property type="entry name" value="HTH_Tnp_Tc3_2"/>
    <property type="match status" value="1"/>
</dbReference>
<dbReference type="Proteomes" id="UP000694402">
    <property type="component" value="Unassembled WGS sequence"/>
</dbReference>
<dbReference type="Gene3D" id="3.30.420.10">
    <property type="entry name" value="Ribonuclease H-like superfamily/Ribonuclease H"/>
    <property type="match status" value="1"/>
</dbReference>
<dbReference type="AlphaFoldDB" id="A0AAZ3QEJ1"/>
<dbReference type="GO" id="GO:0006313">
    <property type="term" value="P:DNA transposition"/>
    <property type="evidence" value="ECO:0007669"/>
    <property type="project" value="InterPro"/>
</dbReference>
<dbReference type="GeneTree" id="ENSGT01030000235350"/>